<dbReference type="Gene3D" id="1.10.10.60">
    <property type="entry name" value="Homeodomain-like"/>
    <property type="match status" value="1"/>
</dbReference>
<dbReference type="Gene3D" id="1.10.357.10">
    <property type="entry name" value="Tetracycline Repressor, domain 2"/>
    <property type="match status" value="1"/>
</dbReference>
<dbReference type="SUPFAM" id="SSF48498">
    <property type="entry name" value="Tetracyclin repressor-like, C-terminal domain"/>
    <property type="match status" value="1"/>
</dbReference>
<keyword evidence="5" id="KW-1185">Reference proteome</keyword>
<keyword evidence="1" id="KW-0805">Transcription regulation</keyword>
<sequence length="191" mass="21178">MAQRQGLDAENVLQAAVEMADTQGVEGLTLAALAAKLNVKTPSLYNHIKGLPDLRRQLSRRGLMLIKAAMVDAVIGKAKDDALLAVGFAYVDFARKHPGLYEAISILPDYEDPELKEAGNDVVFFLLRILEPYGLSEEDALHVVRGFRSMVHGFASLEHRNGFRMGLERDESLRRLLQTYLRGLRTAESAT</sequence>
<dbReference type="EMBL" id="WSEM01000006">
    <property type="protein sequence ID" value="MVQ34285.1"/>
    <property type="molecule type" value="Genomic_DNA"/>
</dbReference>
<reference evidence="4 5" key="1">
    <citation type="submission" date="2019-12" db="EMBL/GenBank/DDBJ databases">
        <authorList>
            <person name="Huq M.A."/>
        </authorList>
    </citation>
    <scope>NUCLEOTIDE SEQUENCE [LARGE SCALE GENOMIC DNA]</scope>
    <source>
        <strain evidence="4 5">MAH-34</strain>
    </source>
</reference>
<name>A0ABW9U7G7_9BACL</name>
<organism evidence="4 5">
    <name type="scientific">Paenibacillus anseongense</name>
    <dbReference type="NCBI Taxonomy" id="2682845"/>
    <lineage>
        <taxon>Bacteria</taxon>
        <taxon>Bacillati</taxon>
        <taxon>Bacillota</taxon>
        <taxon>Bacilli</taxon>
        <taxon>Bacillales</taxon>
        <taxon>Paenibacillaceae</taxon>
        <taxon>Paenibacillus</taxon>
    </lineage>
</organism>
<evidence type="ECO:0000256" key="2">
    <source>
        <dbReference type="ARBA" id="ARBA00023163"/>
    </source>
</evidence>
<dbReference type="InterPro" id="IPR009057">
    <property type="entry name" value="Homeodomain-like_sf"/>
</dbReference>
<dbReference type="SUPFAM" id="SSF46689">
    <property type="entry name" value="Homeodomain-like"/>
    <property type="match status" value="1"/>
</dbReference>
<dbReference type="Proteomes" id="UP000467637">
    <property type="component" value="Unassembled WGS sequence"/>
</dbReference>
<keyword evidence="2" id="KW-0804">Transcription</keyword>
<evidence type="ECO:0000256" key="1">
    <source>
        <dbReference type="ARBA" id="ARBA00023015"/>
    </source>
</evidence>
<evidence type="ECO:0000259" key="3">
    <source>
        <dbReference type="Pfam" id="PF13305"/>
    </source>
</evidence>
<comment type="caution">
    <text evidence="4">The sequence shown here is derived from an EMBL/GenBank/DDBJ whole genome shotgun (WGS) entry which is preliminary data.</text>
</comment>
<accession>A0ABW9U7G7</accession>
<gene>
    <name evidence="4" type="ORF">GON05_06425</name>
</gene>
<dbReference type="RefSeq" id="WP_157318357.1">
    <property type="nucleotide sequence ID" value="NZ_WSEM01000006.1"/>
</dbReference>
<dbReference type="Pfam" id="PF13305">
    <property type="entry name" value="TetR_C_33"/>
    <property type="match status" value="1"/>
</dbReference>
<dbReference type="InterPro" id="IPR036271">
    <property type="entry name" value="Tet_transcr_reg_TetR-rel_C_sf"/>
</dbReference>
<evidence type="ECO:0000313" key="4">
    <source>
        <dbReference type="EMBL" id="MVQ34285.1"/>
    </source>
</evidence>
<dbReference type="InterPro" id="IPR025996">
    <property type="entry name" value="MT1864/Rv1816-like_C"/>
</dbReference>
<proteinExistence type="predicted"/>
<evidence type="ECO:0000313" key="5">
    <source>
        <dbReference type="Proteomes" id="UP000467637"/>
    </source>
</evidence>
<feature type="domain" description="HTH-type transcriptional regulator MT1864/Rv1816-like C-terminal" evidence="3">
    <location>
        <begin position="83"/>
        <end position="179"/>
    </location>
</feature>
<protein>
    <submittedName>
        <fullName evidence="4">TetR family transcriptional regulator</fullName>
    </submittedName>
</protein>